<evidence type="ECO:0000313" key="2">
    <source>
        <dbReference type="Proteomes" id="UP000789901"/>
    </source>
</evidence>
<proteinExistence type="predicted"/>
<keyword evidence="2" id="KW-1185">Reference proteome</keyword>
<gene>
    <name evidence="1" type="ORF">GMARGA_LOCUS3878</name>
</gene>
<accession>A0ABM8W6A2</accession>
<evidence type="ECO:0000313" key="1">
    <source>
        <dbReference type="EMBL" id="CAG8536558.1"/>
    </source>
</evidence>
<organism evidence="1 2">
    <name type="scientific">Gigaspora margarita</name>
    <dbReference type="NCBI Taxonomy" id="4874"/>
    <lineage>
        <taxon>Eukaryota</taxon>
        <taxon>Fungi</taxon>
        <taxon>Fungi incertae sedis</taxon>
        <taxon>Mucoromycota</taxon>
        <taxon>Glomeromycotina</taxon>
        <taxon>Glomeromycetes</taxon>
        <taxon>Diversisporales</taxon>
        <taxon>Gigasporaceae</taxon>
        <taxon>Gigaspora</taxon>
    </lineage>
</organism>
<comment type="caution">
    <text evidence="1">The sequence shown here is derived from an EMBL/GenBank/DDBJ whole genome shotgun (WGS) entry which is preliminary data.</text>
</comment>
<protein>
    <submittedName>
        <fullName evidence="1">6154_t:CDS:1</fullName>
    </submittedName>
</protein>
<reference evidence="1 2" key="1">
    <citation type="submission" date="2021-06" db="EMBL/GenBank/DDBJ databases">
        <authorList>
            <person name="Kallberg Y."/>
            <person name="Tangrot J."/>
            <person name="Rosling A."/>
        </authorList>
    </citation>
    <scope>NUCLEOTIDE SEQUENCE [LARGE SCALE GENOMIC DNA]</scope>
    <source>
        <strain evidence="1 2">120-4 pot B 10/14</strain>
    </source>
</reference>
<sequence length="117" mass="13284">MIQISQAQNKLFYAQVVTKISTFALKNVYKQFQIVSNTIPESPLQPCSALDKMLCLFQESTTTIQDPQVQPTRGHPVGAKNQLQLSTKRDLFTFELVMGKHRKCSVYHKTGHNNPAY</sequence>
<dbReference type="Proteomes" id="UP000789901">
    <property type="component" value="Unassembled WGS sequence"/>
</dbReference>
<dbReference type="EMBL" id="CAJVQB010001460">
    <property type="protein sequence ID" value="CAG8536558.1"/>
    <property type="molecule type" value="Genomic_DNA"/>
</dbReference>
<name>A0ABM8W6A2_GIGMA</name>